<dbReference type="CDD" id="cd07067">
    <property type="entry name" value="HP_PGM_like"/>
    <property type="match status" value="1"/>
</dbReference>
<reference evidence="3" key="1">
    <citation type="submission" date="2024-07" db="EMBL/GenBank/DDBJ databases">
        <authorList>
            <person name="Kim Y.J."/>
            <person name="Jeong J.Y."/>
        </authorList>
    </citation>
    <scope>NUCLEOTIDE SEQUENCE</scope>
    <source>
        <strain evidence="3">GIHE-MW2</strain>
    </source>
</reference>
<dbReference type="SMART" id="SM00855">
    <property type="entry name" value="PGAM"/>
    <property type="match status" value="1"/>
</dbReference>
<evidence type="ECO:0000256" key="2">
    <source>
        <dbReference type="PIRSR" id="PIRSR613078-2"/>
    </source>
</evidence>
<protein>
    <submittedName>
        <fullName evidence="3">Histidine phosphatase family protein</fullName>
        <ecNumber evidence="3">3.1.3.-</ecNumber>
    </submittedName>
</protein>
<dbReference type="Pfam" id="PF00300">
    <property type="entry name" value="His_Phos_1"/>
    <property type="match status" value="1"/>
</dbReference>
<gene>
    <name evidence="3" type="ORF">ABWT76_005117</name>
</gene>
<name>A0AAU8JCT9_9CYAN</name>
<dbReference type="RefSeq" id="WP_354635177.1">
    <property type="nucleotide sequence ID" value="NZ_CP159837.1"/>
</dbReference>
<dbReference type="EMBL" id="CP159837">
    <property type="protein sequence ID" value="XCM36361.1"/>
    <property type="molecule type" value="Genomic_DNA"/>
</dbReference>
<organism evidence="3">
    <name type="scientific">Planktothricoides raciborskii GIHE-MW2</name>
    <dbReference type="NCBI Taxonomy" id="2792601"/>
    <lineage>
        <taxon>Bacteria</taxon>
        <taxon>Bacillati</taxon>
        <taxon>Cyanobacteriota</taxon>
        <taxon>Cyanophyceae</taxon>
        <taxon>Oscillatoriophycideae</taxon>
        <taxon>Oscillatoriales</taxon>
        <taxon>Oscillatoriaceae</taxon>
        <taxon>Planktothricoides</taxon>
    </lineage>
</organism>
<dbReference type="InterPro" id="IPR050275">
    <property type="entry name" value="PGM_Phosphatase"/>
</dbReference>
<feature type="binding site" evidence="2">
    <location>
        <begin position="7"/>
        <end position="14"/>
    </location>
    <ligand>
        <name>substrate</name>
    </ligand>
</feature>
<evidence type="ECO:0000313" key="3">
    <source>
        <dbReference type="EMBL" id="XCM36361.1"/>
    </source>
</evidence>
<dbReference type="PANTHER" id="PTHR48100">
    <property type="entry name" value="BROAD-SPECIFICITY PHOSPHATASE YOR283W-RELATED"/>
    <property type="match status" value="1"/>
</dbReference>
<dbReference type="InterPro" id="IPR001345">
    <property type="entry name" value="PG/BPGM_mutase_AS"/>
</dbReference>
<feature type="active site" description="Tele-phosphohistidine intermediate" evidence="1">
    <location>
        <position position="8"/>
    </location>
</feature>
<dbReference type="PROSITE" id="PS00175">
    <property type="entry name" value="PG_MUTASE"/>
    <property type="match status" value="1"/>
</dbReference>
<keyword evidence="3" id="KW-0378">Hydrolase</keyword>
<dbReference type="GO" id="GO:0016791">
    <property type="term" value="F:phosphatase activity"/>
    <property type="evidence" value="ECO:0007669"/>
    <property type="project" value="TreeGrafter"/>
</dbReference>
<dbReference type="GO" id="GO:0005737">
    <property type="term" value="C:cytoplasm"/>
    <property type="evidence" value="ECO:0007669"/>
    <property type="project" value="TreeGrafter"/>
</dbReference>
<dbReference type="AlphaFoldDB" id="A0AAU8JCT9"/>
<proteinExistence type="predicted"/>
<dbReference type="EC" id="3.1.3.-" evidence="3"/>
<dbReference type="SUPFAM" id="SSF53254">
    <property type="entry name" value="Phosphoglycerate mutase-like"/>
    <property type="match status" value="1"/>
</dbReference>
<dbReference type="Gene3D" id="3.40.50.1240">
    <property type="entry name" value="Phosphoglycerate mutase-like"/>
    <property type="match status" value="1"/>
</dbReference>
<evidence type="ECO:0000256" key="1">
    <source>
        <dbReference type="PIRSR" id="PIRSR613078-1"/>
    </source>
</evidence>
<dbReference type="PANTHER" id="PTHR48100:SF59">
    <property type="entry name" value="ADENOSYLCOBALAMIN_ALPHA-RIBAZOLE PHOSPHATASE"/>
    <property type="match status" value="1"/>
</dbReference>
<dbReference type="InterPro" id="IPR029033">
    <property type="entry name" value="His_PPase_superfam"/>
</dbReference>
<sequence length="207" mass="23940">MKMIIVRHGEAEWNLQDRAMGQLDSPLTPKGIRQAYALGDRLRRLSFTTLYSSDLGRAAETANIIASICDKKVIFNSELREWNFGIFQGLTLPEMHEKFPQERQDYERNVFEYLIPEGESLRQLRQRSFRVLTAIAQRHSDETVVVVTHGGILMCFFEEVLGIIHKKPLPFQQDNANFCAFEYVNGGWSLMVWNDISHLETMDTVEI</sequence>
<feature type="binding site" evidence="2">
    <location>
        <position position="57"/>
    </location>
    <ligand>
        <name>substrate</name>
    </ligand>
</feature>
<feature type="active site" description="Proton donor/acceptor" evidence="1">
    <location>
        <position position="81"/>
    </location>
</feature>
<dbReference type="InterPro" id="IPR013078">
    <property type="entry name" value="His_Pase_superF_clade-1"/>
</dbReference>
<accession>A0AAU8JCT9</accession>